<dbReference type="Pfam" id="PF13450">
    <property type="entry name" value="NAD_binding_8"/>
    <property type="match status" value="1"/>
</dbReference>
<dbReference type="EMBL" id="JBBWWQ010000001">
    <property type="protein sequence ID" value="KAK8957910.1"/>
    <property type="molecule type" value="Genomic_DNA"/>
</dbReference>
<dbReference type="PANTHER" id="PTHR46313:SF1">
    <property type="entry name" value="FAD_NAD(P)-BINDING OXIDOREDUCTASE FAMILY PROTEIN"/>
    <property type="match status" value="1"/>
</dbReference>
<dbReference type="Proteomes" id="UP001418222">
    <property type="component" value="Unassembled WGS sequence"/>
</dbReference>
<dbReference type="PANTHER" id="PTHR46313">
    <property type="match status" value="1"/>
</dbReference>
<reference evidence="1 2" key="1">
    <citation type="journal article" date="2022" name="Nat. Plants">
        <title>Genomes of leafy and leafless Platanthera orchids illuminate the evolution of mycoheterotrophy.</title>
        <authorList>
            <person name="Li M.H."/>
            <person name="Liu K.W."/>
            <person name="Li Z."/>
            <person name="Lu H.C."/>
            <person name="Ye Q.L."/>
            <person name="Zhang D."/>
            <person name="Wang J.Y."/>
            <person name="Li Y.F."/>
            <person name="Zhong Z.M."/>
            <person name="Liu X."/>
            <person name="Yu X."/>
            <person name="Liu D.K."/>
            <person name="Tu X.D."/>
            <person name="Liu B."/>
            <person name="Hao Y."/>
            <person name="Liao X.Y."/>
            <person name="Jiang Y.T."/>
            <person name="Sun W.H."/>
            <person name="Chen J."/>
            <person name="Chen Y.Q."/>
            <person name="Ai Y."/>
            <person name="Zhai J.W."/>
            <person name="Wu S.S."/>
            <person name="Zhou Z."/>
            <person name="Hsiao Y.Y."/>
            <person name="Wu W.L."/>
            <person name="Chen Y.Y."/>
            <person name="Lin Y.F."/>
            <person name="Hsu J.L."/>
            <person name="Li C.Y."/>
            <person name="Wang Z.W."/>
            <person name="Zhao X."/>
            <person name="Zhong W.Y."/>
            <person name="Ma X.K."/>
            <person name="Ma L."/>
            <person name="Huang J."/>
            <person name="Chen G.Z."/>
            <person name="Huang M.Z."/>
            <person name="Huang L."/>
            <person name="Peng D.H."/>
            <person name="Luo Y.B."/>
            <person name="Zou S.Q."/>
            <person name="Chen S.P."/>
            <person name="Lan S."/>
            <person name="Tsai W.C."/>
            <person name="Van de Peer Y."/>
            <person name="Liu Z.J."/>
        </authorList>
    </citation>
    <scope>NUCLEOTIDE SEQUENCE [LARGE SCALE GENOMIC DNA]</scope>
    <source>
        <strain evidence="1">Lor287</strain>
    </source>
</reference>
<accession>A0AAP0C625</accession>
<gene>
    <name evidence="1" type="ORF">KSP39_PZI000063</name>
</gene>
<dbReference type="AlphaFoldDB" id="A0AAP0C625"/>
<keyword evidence="2" id="KW-1185">Reference proteome</keyword>
<dbReference type="InterPro" id="IPR045892">
    <property type="entry name" value="CrtISO-like"/>
</dbReference>
<name>A0AAP0C625_9ASPA</name>
<dbReference type="Gene3D" id="3.50.50.60">
    <property type="entry name" value="FAD/NAD(P)-binding domain"/>
    <property type="match status" value="1"/>
</dbReference>
<evidence type="ECO:0000313" key="1">
    <source>
        <dbReference type="EMBL" id="KAK8957910.1"/>
    </source>
</evidence>
<dbReference type="InterPro" id="IPR036188">
    <property type="entry name" value="FAD/NAD-bd_sf"/>
</dbReference>
<protein>
    <submittedName>
        <fullName evidence="1">Uncharacterized protein</fullName>
    </submittedName>
</protein>
<proteinExistence type="predicted"/>
<sequence>MLHWNKSSDGANQHKILLAFSGAKHCLRDNPGYNCRVAECQEAAEILLWLFPWEPKRTVNPTNQAKVRHEVSLPDTSTLLGTRDVTVLESHDVSGGVAHSFEIKGYKFDSGPSLFSGFHYTGSQANPRAQIYKKLILERLGTKRRAWWRCSGNLFNFISSSCTRLKLSIVSSRKEIVVALPGIAACASKSGLAVPNRPRQRHHIPRPSGILDAAFLFQICESRQSGKKIYLKFQESSYGFRAQTLLQMRDEACNWSRCFRDCNQLQEKLQRYCCR</sequence>
<comment type="caution">
    <text evidence="1">The sequence shown here is derived from an EMBL/GenBank/DDBJ whole genome shotgun (WGS) entry which is preliminary data.</text>
</comment>
<dbReference type="SUPFAM" id="SSF51905">
    <property type="entry name" value="FAD/NAD(P)-binding domain"/>
    <property type="match status" value="1"/>
</dbReference>
<dbReference type="GO" id="GO:0016116">
    <property type="term" value="P:carotenoid metabolic process"/>
    <property type="evidence" value="ECO:0007669"/>
    <property type="project" value="InterPro"/>
</dbReference>
<evidence type="ECO:0000313" key="2">
    <source>
        <dbReference type="Proteomes" id="UP001418222"/>
    </source>
</evidence>
<organism evidence="1 2">
    <name type="scientific">Platanthera zijinensis</name>
    <dbReference type="NCBI Taxonomy" id="2320716"/>
    <lineage>
        <taxon>Eukaryota</taxon>
        <taxon>Viridiplantae</taxon>
        <taxon>Streptophyta</taxon>
        <taxon>Embryophyta</taxon>
        <taxon>Tracheophyta</taxon>
        <taxon>Spermatophyta</taxon>
        <taxon>Magnoliopsida</taxon>
        <taxon>Liliopsida</taxon>
        <taxon>Asparagales</taxon>
        <taxon>Orchidaceae</taxon>
        <taxon>Orchidoideae</taxon>
        <taxon>Orchideae</taxon>
        <taxon>Orchidinae</taxon>
        <taxon>Platanthera</taxon>
    </lineage>
</organism>